<accession>R7TN69</accession>
<dbReference type="EMBL" id="AMQN01002738">
    <property type="status" value="NOT_ANNOTATED_CDS"/>
    <property type="molecule type" value="Genomic_DNA"/>
</dbReference>
<evidence type="ECO:0000313" key="3">
    <source>
        <dbReference type="EnsemblMetazoa" id="CapteP48421"/>
    </source>
</evidence>
<gene>
    <name evidence="2" type="ORF">CAPTEDRAFT_48421</name>
</gene>
<reference evidence="4" key="1">
    <citation type="submission" date="2012-12" db="EMBL/GenBank/DDBJ databases">
        <authorList>
            <person name="Hellsten U."/>
            <person name="Grimwood J."/>
            <person name="Chapman J.A."/>
            <person name="Shapiro H."/>
            <person name="Aerts A."/>
            <person name="Otillar R.P."/>
            <person name="Terry A.Y."/>
            <person name="Boore J.L."/>
            <person name="Simakov O."/>
            <person name="Marletaz F."/>
            <person name="Cho S.-J."/>
            <person name="Edsinger-Gonzales E."/>
            <person name="Havlak P."/>
            <person name="Kuo D.-H."/>
            <person name="Larsson T."/>
            <person name="Lv J."/>
            <person name="Arendt D."/>
            <person name="Savage R."/>
            <person name="Osoegawa K."/>
            <person name="de Jong P."/>
            <person name="Lindberg D.R."/>
            <person name="Seaver E.C."/>
            <person name="Weisblat D.A."/>
            <person name="Putnam N.H."/>
            <person name="Grigoriev I.V."/>
            <person name="Rokhsar D.S."/>
        </authorList>
    </citation>
    <scope>NUCLEOTIDE SEQUENCE</scope>
    <source>
        <strain evidence="4">I ESC-2004</strain>
    </source>
</reference>
<evidence type="ECO:0000313" key="2">
    <source>
        <dbReference type="EMBL" id="ELT93001.1"/>
    </source>
</evidence>
<sequence length="99" mass="11102">VEQWVGDKLHEILGISDRTIAEYFVGMAKKSSSPQDLVEGLKKTGTVDIDATMKSFANELWGKVPHKLIEEKPARAVERAALELQKRNMAYKLLSDSDE</sequence>
<reference evidence="2 4" key="2">
    <citation type="journal article" date="2013" name="Nature">
        <title>Insights into bilaterian evolution from three spiralian genomes.</title>
        <authorList>
            <person name="Simakov O."/>
            <person name="Marletaz F."/>
            <person name="Cho S.J."/>
            <person name="Edsinger-Gonzales E."/>
            <person name="Havlak P."/>
            <person name="Hellsten U."/>
            <person name="Kuo D.H."/>
            <person name="Larsson T."/>
            <person name="Lv J."/>
            <person name="Arendt D."/>
            <person name="Savage R."/>
            <person name="Osoegawa K."/>
            <person name="de Jong P."/>
            <person name="Grimwood J."/>
            <person name="Chapman J.A."/>
            <person name="Shapiro H."/>
            <person name="Aerts A."/>
            <person name="Otillar R.P."/>
            <person name="Terry A.Y."/>
            <person name="Boore J.L."/>
            <person name="Grigoriev I.V."/>
            <person name="Lindberg D.R."/>
            <person name="Seaver E.C."/>
            <person name="Weisblat D.A."/>
            <person name="Putnam N.H."/>
            <person name="Rokhsar D.S."/>
        </authorList>
    </citation>
    <scope>NUCLEOTIDE SEQUENCE</scope>
    <source>
        <strain evidence="2 4">I ESC-2004</strain>
    </source>
</reference>
<dbReference type="EnsemblMetazoa" id="CapteT48421">
    <property type="protein sequence ID" value="CapteP48421"/>
    <property type="gene ID" value="CapteG48421"/>
</dbReference>
<dbReference type="InterPro" id="IPR002483">
    <property type="entry name" value="PWI_dom"/>
</dbReference>
<evidence type="ECO:0000313" key="4">
    <source>
        <dbReference type="Proteomes" id="UP000014760"/>
    </source>
</evidence>
<dbReference type="Pfam" id="PF01480">
    <property type="entry name" value="PWI"/>
    <property type="match status" value="1"/>
</dbReference>
<dbReference type="OrthoDB" id="9950091at2759"/>
<dbReference type="EMBL" id="KB309928">
    <property type="protein sequence ID" value="ELT93001.1"/>
    <property type="molecule type" value="Genomic_DNA"/>
</dbReference>
<dbReference type="HOGENOM" id="CLU_2326597_0_0_1"/>
<dbReference type="AlphaFoldDB" id="R7TN69"/>
<proteinExistence type="predicted"/>
<name>R7TN69_CAPTE</name>
<dbReference type="Proteomes" id="UP000014760">
    <property type="component" value="Unassembled WGS sequence"/>
</dbReference>
<keyword evidence="4" id="KW-1185">Reference proteome</keyword>
<reference evidence="3" key="3">
    <citation type="submission" date="2015-06" db="UniProtKB">
        <authorList>
            <consortium name="EnsemblMetazoa"/>
        </authorList>
    </citation>
    <scope>IDENTIFICATION</scope>
</reference>
<feature type="non-terminal residue" evidence="2">
    <location>
        <position position="1"/>
    </location>
</feature>
<dbReference type="STRING" id="283909.R7TN69"/>
<feature type="non-terminal residue" evidence="2">
    <location>
        <position position="99"/>
    </location>
</feature>
<dbReference type="Gene3D" id="1.20.1390.10">
    <property type="entry name" value="PWI domain"/>
    <property type="match status" value="1"/>
</dbReference>
<feature type="domain" description="PWI" evidence="1">
    <location>
        <begin position="2"/>
        <end position="62"/>
    </location>
</feature>
<organism evidence="2">
    <name type="scientific">Capitella teleta</name>
    <name type="common">Polychaete worm</name>
    <dbReference type="NCBI Taxonomy" id="283909"/>
    <lineage>
        <taxon>Eukaryota</taxon>
        <taxon>Metazoa</taxon>
        <taxon>Spiralia</taxon>
        <taxon>Lophotrochozoa</taxon>
        <taxon>Annelida</taxon>
        <taxon>Polychaeta</taxon>
        <taxon>Sedentaria</taxon>
        <taxon>Scolecida</taxon>
        <taxon>Capitellidae</taxon>
        <taxon>Capitella</taxon>
    </lineage>
</organism>
<evidence type="ECO:0000259" key="1">
    <source>
        <dbReference type="Pfam" id="PF01480"/>
    </source>
</evidence>
<dbReference type="OMA" id="YVISITK"/>
<protein>
    <recommendedName>
        <fullName evidence="1">PWI domain-containing protein</fullName>
    </recommendedName>
</protein>